<feature type="non-terminal residue" evidence="1">
    <location>
        <position position="1"/>
    </location>
</feature>
<comment type="caution">
    <text evidence="1">The sequence shown here is derived from an EMBL/GenBank/DDBJ whole genome shotgun (WGS) entry which is preliminary data.</text>
</comment>
<feature type="non-terminal residue" evidence="1">
    <location>
        <position position="76"/>
    </location>
</feature>
<dbReference type="Proteomes" id="UP000292052">
    <property type="component" value="Unassembled WGS sequence"/>
</dbReference>
<protein>
    <submittedName>
        <fullName evidence="1">Uncharacterized protein</fullName>
    </submittedName>
</protein>
<keyword evidence="2" id="KW-1185">Reference proteome</keyword>
<name>A0A482VAN1_ASBVE</name>
<evidence type="ECO:0000313" key="2">
    <source>
        <dbReference type="Proteomes" id="UP000292052"/>
    </source>
</evidence>
<organism evidence="1 2">
    <name type="scientific">Asbolus verrucosus</name>
    <name type="common">Desert ironclad beetle</name>
    <dbReference type="NCBI Taxonomy" id="1661398"/>
    <lineage>
        <taxon>Eukaryota</taxon>
        <taxon>Metazoa</taxon>
        <taxon>Ecdysozoa</taxon>
        <taxon>Arthropoda</taxon>
        <taxon>Hexapoda</taxon>
        <taxon>Insecta</taxon>
        <taxon>Pterygota</taxon>
        <taxon>Neoptera</taxon>
        <taxon>Endopterygota</taxon>
        <taxon>Coleoptera</taxon>
        <taxon>Polyphaga</taxon>
        <taxon>Cucujiformia</taxon>
        <taxon>Tenebrionidae</taxon>
        <taxon>Pimeliinae</taxon>
        <taxon>Asbolus</taxon>
    </lineage>
</organism>
<dbReference type="EMBL" id="QDEB01119866">
    <property type="protein sequence ID" value="RZB40335.1"/>
    <property type="molecule type" value="Genomic_DNA"/>
</dbReference>
<reference evidence="1 2" key="1">
    <citation type="submission" date="2017-03" db="EMBL/GenBank/DDBJ databases">
        <title>Genome of the blue death feigning beetle - Asbolus verrucosus.</title>
        <authorList>
            <person name="Rider S.D."/>
        </authorList>
    </citation>
    <scope>NUCLEOTIDE SEQUENCE [LARGE SCALE GENOMIC DNA]</scope>
    <source>
        <strain evidence="1">Butters</strain>
        <tissue evidence="1">Head and leg muscle</tissue>
    </source>
</reference>
<dbReference type="OrthoDB" id="6693186at2759"/>
<gene>
    <name evidence="1" type="ORF">BDFB_008978</name>
</gene>
<sequence length="76" mass="8886">LNANDYPSYENIQEWSEKNVIYSQELEFIEQLNKCHDALTNATAKMHKTLTLNPRQVNKVLAKSQLNIYIAYLDKN</sequence>
<proteinExistence type="predicted"/>
<accession>A0A482VAN1</accession>
<evidence type="ECO:0000313" key="1">
    <source>
        <dbReference type="EMBL" id="RZB40335.1"/>
    </source>
</evidence>
<dbReference type="AlphaFoldDB" id="A0A482VAN1"/>